<evidence type="ECO:0000256" key="4">
    <source>
        <dbReference type="SAM" id="Phobius"/>
    </source>
</evidence>
<feature type="region of interest" description="Disordered" evidence="3">
    <location>
        <begin position="2620"/>
        <end position="2647"/>
    </location>
</feature>
<dbReference type="InterPro" id="IPR018097">
    <property type="entry name" value="EGF_Ca-bd_CS"/>
</dbReference>
<dbReference type="PROSITE" id="PS01186">
    <property type="entry name" value="EGF_2"/>
    <property type="match status" value="1"/>
</dbReference>
<dbReference type="Gene3D" id="2.10.25.10">
    <property type="entry name" value="Laminin"/>
    <property type="match status" value="1"/>
</dbReference>
<dbReference type="PROSITE" id="PS50026">
    <property type="entry name" value="EGF_3"/>
    <property type="match status" value="1"/>
</dbReference>
<gene>
    <name evidence="7" type="ORF">BaRGS_00011988</name>
</gene>
<feature type="transmembrane region" description="Helical" evidence="4">
    <location>
        <begin position="3681"/>
        <end position="3700"/>
    </location>
</feature>
<sequence length="3871" mass="421998">MVPVEGDNTSVIINPATTGFTQFEVILSNIIPDVTLNATGTFVDAGQAIGTPVGPSGCETSHIHVAMKRKTPDAASGLCYYVDPTPFLDIIQPVPQWEEECKHFTFKHIGQIVDFSNMTSGFDLVFRVLLRFSVDVGKKFLIKAVEELPDDGFLGKMREIAVDIVEGIDIKPADLKNLFKGGEENKEEKEGEGSQNSAKGFLENISSKKFSLAKILSMAQNATVKFTRDFLSKQVSKIKASIDEIIAFIKNPKPEVLGSSPTGVLRRILSSLGLSMPGDGAASDGGQPLPASLSYIAGKLNMLLAVKTSPSLCPSILKGLSASSQSTCVPDTDCLGVDCNVQFSGIPGVTENIDVSVRVLADERRVELSVAGNDYIVTGNDVANLDDMESKPLDEVIRILSDLGRDVSDIADQSTGILDAISSVMTTNEEQGPSMTSEFINPFDQKDNGSYPVVGENGELYVPFFRFIYKYPVGPCLFIMKFRAGGAFGVSFGVSVQAVDAQMQAEFKPWISGKLQADLSLSIVVAKAGIRLTGYVLKTGFPLSLSTNFKEQPLTLFKRLEVELIPIELKLVAYVEIFWIIKIRKTIWQWSADPIRGTIWEKKISKEDKEPPEFQYCDELSEHCVGRSKRQVTGTGSPCSVVQLSGRHPHDPAFKLEFSVNDEDSAFELWYAVGDYPGGTSVVDWTEMRGASLLVPAILPCGVPLYFLVRARNSQGLETTARCSIPTYDCTFPDGRVDAAYNSYGHEVVDWLPLTLSNSQPQQGASGDLRYFSPPRAGRLTSTPKKLLKTNTAIACASECLKTLTCVSFSHNEYLQDCELQEVTEGARAERRSDGHFVTYERLGKSFTAVLRYEDLPLRHGTRYYINADIENVLGYHATLTSGGTMVDFTPPEPGPVGEVLKDEMTAAGCDVSILQRCVDHVASSPNHRNIVDGEGSTAVLNGNRRGQDLIHTTENYHASVNWDGFKDEECGIHGYTFAVGTTVCGSDVVSFRDPHTSIHNPDDWTHTGVVKDIHLSDGSYYVTVQAVNDVIHGGDLVTTVCHSTPFLVDTTPPLMNSVDEVLFDETFRFLVVYYNASDVISGVARMEFGLGKTKYDARIRPYLPFEMRGENNNTYLVNEEFETSDGVPAWIRLKVVNNVDLSATGTSEAPIIIDDTPPIAGHVMDGTLLGQDVCCQNGRTEICAHYFWGVGLSPGQDDVVLFHSLSSNDKQSCVHVQLQHSMTYFSTVIANNRALNQKSANTTSGGVLIDVTPPIPGTVSDGDDVNNDINFTSKTATITTTWSDFQDPESGLTPYSLSVFINQRLNKVFTDIEDETFTDHSFSLNHGDSVNAVLLATNRAGGSVTVATDGMLVDHTSPDLQYIRTVNQTRYQLRDDVLHFIWKFEDLESGVAEYRCIVYELKNGRKTKFWPELAKSHVIDLTLTSTSNGSVDLHGVKLKNGAAYSLAVTAVNRARISTAEESMGVIVDTTPPEVLEVKLSRPDEQEEVNDDNQVEHVKGEPLWVTWDPHDVESGIEESQVCIGLAGTDDCLPSHTVTLENSLAFAVSFEDDDLKGSTDSETFLYQAYVVVTNGAGVQSAITASKPFLVLQANVAGLVLDGEGEDDLDFSYDMAAVAITFSGFSSVACGIVGYEWGVGTTPFATDVLPYSDFGLVVDDHGNGFAEAHIMQFEGQTYYSTVRAITGHNCHEEYIVSSSDGFTVDTTPPSVTFHVGTRQVTSDQVVYQTRGNKLELAWSAEDASGVNETRLTLDLFDDSPNTFLVPSVLKDLIALDSSPSEGDTIVSTIVITDNAGNGKALYLPPVTFDYSPPLLLGLKCTEAVSVLSSVLTCAWRSVEEEHSELSRISFGLGSGLSVPDLMNFTLLSLHSREWTVDTEDFITSIWITEFYVIISASNSAGLQTNAVIKVTNDVTPPADFSVRVVTSPLPGYHDKEQKCQTPQDYVEVLLEDIGDDETGISRVEMAIGSSSGRADISPFRQYPLLDGFYIMGELGLQKGSTVYVTVRVTNGVGLSTIGTSDGVVISPEPRLEVFDGPGDIDMDGQAELDVMQGSWRYSDPCPILSAEWSLRELGGKVLVDFTAIPDNANEFYDDSLSLENLKVYVNYVRIRDAMGRTFTAFSDGVTVVIRTPDVATVRDGLGPGDQDFQEPTDRLSANWDPFGDAQSTLPSDHIVRYEVAIGTDRRYSSTRSNIHAFEDVGMATNCTFYRLNLTEKMVTYFITVQAYSGAGSVIESSSDGIRVGFSADMEPGQIQVERYQGSVSSIRFWWADFVSDMIITHYYVGVSTNAPPWDNSTYACAELLQSDTFTFDVYTLQPLEADLFAVLDGLSLTHGSTYHVTLVAEDNMGHCSAAVSGEIHVDTTPPVSGKITVEGTNADTVLFLHSEQTVVVNLGDFPDAESGIKNVQVELFRSETCNPGSQPDTMTSLSMINAVNESRVTIRDLQLQEDAMYFLRVTVRNGAGLETTATSLPLILDPMPPIPGLVKLGTDWTAADRTFQNETELVRGLIALKSLNSEECITRVDLLSADAKNQWKAMGKEFSEDCVGFDVSGLHVIVQHNPHLTGVDRGAAQFSKMSWREGDYIFRLSPATGPNVLFGIALNSPSLRPPFLSQNGMQQVNQSSVSCDPTDDTCDEDTGNSTAGSSMPSDSDYGIGLSFLERDGEVQALLWAQDVLQLKQMWITLDFDPGVTEAEYILRLHKTVGSDQETWEVTAIVNGEAKAAISGLVLQMEFVISVYAWNIGGYLPPVTDPFSPFRASTIISDMSLPVDERPLCSYGSPFRDLLSGIKEVWVGVSDDFNVTANVAPYQLVSSFCLPCLRGCDDICSSCGGESLASGYSVLPVMRSGLSLQGANEAYTSFESNVTSSTDSAVQLKAAADELKQFQLPTYYLDVQVVDHSGLATDVKSTGFIVDTSPPVITSLYCTDPEYMADVEILYLGNNYTVGVNWDITEDVSSITDVILRVGSQPGLGDSAAEVHVDPSRREYVFDNLEPNLMEGQTYFVTLRAENEAGLVSQGWSNFTVQTMPTNMSDVSVTLPNVTVVTLAGKKVGLLENTERLELSLSLDAEDIDVEYYELAIGTAAGTDNVFPKTVVGSKNTTKVAIVHGFLKRDDVPSKDASIGDYTKKNYTSDTEPDPSANKFSMEPGRCLTQRLYGVNKGHVSAAVDLLPVCIKRPRDVMFEADNTTHQLRKNGNTFSVDGTIPPSSSSFSVAVTLSEGALLAGVLDDADLQDRYGTSASTELVTMPGPDIYLSPIAEAEFSEDVEVNYTVPSSVDIPDDSLVMILFWNPGTKQWEAPDELCSVVSTSFDKNTRVVSAKLCAEVFSEQADPGYTTRKKRSADDTHAATLGPRMVTVAVVRTSPVNLPPIVHNTSFTMLEDGGVHSFTIAYTDDEGDEMVFTVARQPGHGTVDVTEDGHVQYHPDPNFGGEDFIYVTGREQLDANALAMGVVPQTVNFTITVQVSHVNDPPDIFYLPGKADCWCLVESYKTHRRELLLGPTAGNGVNMSVLVEGNTTTLAVLGTVVFADKDLDDISFFDQKQETSDLSPGDPQLSDILLVDTSKASGKRITLSLADGYPGRGLYEARVKDTADAFSLQLTLDVRILLNPCFYGHCKPRDPDSTCLDQRRALTFDPYVCECDLGYEGQWCETDTDECVTSTCSPITDCVDLIGGYRCDYNPMKLAAIVVCCAVAALLGIFAFYKLKKKNAKVEPWNKCDDGELKECTFATLPTVRTETMTPPSETSSEFYDNPLFAYRPSQNPTAIRHTAAMFSAGGSAAESSAKGKAHTSRRSSQKKMVAFGSTFTPPEPAPRKTRSRSVTIETAPKVVKFDVPKNEVGPDKHHGTARSMPVSRRHSIVTIALEENRLPKVEN</sequence>
<protein>
    <submittedName>
        <fullName evidence="7">Uncharacterized protein</fullName>
    </submittedName>
</protein>
<keyword evidence="4" id="KW-0812">Transmembrane</keyword>
<keyword evidence="1 2" id="KW-1015">Disulfide bond</keyword>
<dbReference type="InterPro" id="IPR003961">
    <property type="entry name" value="FN3_dom"/>
</dbReference>
<dbReference type="Pfam" id="PF17963">
    <property type="entry name" value="Big_9"/>
    <property type="match status" value="1"/>
</dbReference>
<evidence type="ECO:0000259" key="6">
    <source>
        <dbReference type="PROSITE" id="PS50948"/>
    </source>
</evidence>
<comment type="caution">
    <text evidence="7">The sequence shown here is derived from an EMBL/GenBank/DDBJ whole genome shotgun (WGS) entry which is preliminary data.</text>
</comment>
<dbReference type="EMBL" id="JACVVK020000064">
    <property type="protein sequence ID" value="KAK7496779.1"/>
    <property type="molecule type" value="Genomic_DNA"/>
</dbReference>
<feature type="region of interest" description="Disordered" evidence="3">
    <location>
        <begin position="3831"/>
        <end position="3852"/>
    </location>
</feature>
<reference evidence="7 8" key="1">
    <citation type="journal article" date="2023" name="Sci. Data">
        <title>Genome assembly of the Korean intertidal mud-creeper Batillaria attramentaria.</title>
        <authorList>
            <person name="Patra A.K."/>
            <person name="Ho P.T."/>
            <person name="Jun S."/>
            <person name="Lee S.J."/>
            <person name="Kim Y."/>
            <person name="Won Y.J."/>
        </authorList>
    </citation>
    <scope>NUCLEOTIDE SEQUENCE [LARGE SCALE GENOMIC DNA]</scope>
    <source>
        <strain evidence="7">Wonlab-2016</strain>
    </source>
</reference>
<dbReference type="PROSITE" id="PS01187">
    <property type="entry name" value="EGF_CA"/>
    <property type="match status" value="1"/>
</dbReference>
<keyword evidence="4" id="KW-1133">Transmembrane helix</keyword>
<keyword evidence="2" id="KW-0245">EGF-like domain</keyword>
<keyword evidence="4" id="KW-0472">Membrane</keyword>
<dbReference type="PROSITE" id="PS50948">
    <property type="entry name" value="PAN"/>
    <property type="match status" value="1"/>
</dbReference>
<feature type="disulfide bond" evidence="2">
    <location>
        <begin position="3638"/>
        <end position="3647"/>
    </location>
</feature>
<feature type="compositionally biased region" description="Basic and acidic residues" evidence="3">
    <location>
        <begin position="3831"/>
        <end position="3842"/>
    </location>
</feature>
<accession>A0ABD0LCR4</accession>
<dbReference type="InterPro" id="IPR003609">
    <property type="entry name" value="Pan_app"/>
</dbReference>
<dbReference type="PANTHER" id="PTHR16897">
    <property type="entry name" value="OS10G0105400 PROTEIN"/>
    <property type="match status" value="1"/>
</dbReference>
<evidence type="ECO:0000313" key="7">
    <source>
        <dbReference type="EMBL" id="KAK7496779.1"/>
    </source>
</evidence>
<proteinExistence type="predicted"/>
<evidence type="ECO:0000256" key="3">
    <source>
        <dbReference type="SAM" id="MobiDB-lite"/>
    </source>
</evidence>
<evidence type="ECO:0000259" key="5">
    <source>
        <dbReference type="PROSITE" id="PS50026"/>
    </source>
</evidence>
<dbReference type="PROSITE" id="PS00022">
    <property type="entry name" value="EGF_1"/>
    <property type="match status" value="1"/>
</dbReference>
<dbReference type="InterPro" id="IPR000742">
    <property type="entry name" value="EGF"/>
</dbReference>
<evidence type="ECO:0000313" key="8">
    <source>
        <dbReference type="Proteomes" id="UP001519460"/>
    </source>
</evidence>
<evidence type="ECO:0000256" key="2">
    <source>
        <dbReference type="PROSITE-ProRule" id="PRU00076"/>
    </source>
</evidence>
<dbReference type="SMART" id="SM00060">
    <property type="entry name" value="FN3"/>
    <property type="match status" value="5"/>
</dbReference>
<feature type="compositionally biased region" description="Polar residues" evidence="3">
    <location>
        <begin position="2637"/>
        <end position="2647"/>
    </location>
</feature>
<name>A0ABD0LCR4_9CAEN</name>
<feature type="domain" description="EGF-like" evidence="5">
    <location>
        <begin position="3604"/>
        <end position="3648"/>
    </location>
</feature>
<evidence type="ECO:0000256" key="1">
    <source>
        <dbReference type="ARBA" id="ARBA00023157"/>
    </source>
</evidence>
<feature type="domain" description="Apple" evidence="6">
    <location>
        <begin position="765"/>
        <end position="844"/>
    </location>
</feature>
<feature type="compositionally biased region" description="Acidic residues" evidence="3">
    <location>
        <begin position="2627"/>
        <end position="2636"/>
    </location>
</feature>
<dbReference type="Proteomes" id="UP001519460">
    <property type="component" value="Unassembled WGS sequence"/>
</dbReference>
<keyword evidence="8" id="KW-1185">Reference proteome</keyword>
<organism evidence="7 8">
    <name type="scientific">Batillaria attramentaria</name>
    <dbReference type="NCBI Taxonomy" id="370345"/>
    <lineage>
        <taxon>Eukaryota</taxon>
        <taxon>Metazoa</taxon>
        <taxon>Spiralia</taxon>
        <taxon>Lophotrochozoa</taxon>
        <taxon>Mollusca</taxon>
        <taxon>Gastropoda</taxon>
        <taxon>Caenogastropoda</taxon>
        <taxon>Sorbeoconcha</taxon>
        <taxon>Cerithioidea</taxon>
        <taxon>Batillariidae</taxon>
        <taxon>Batillaria</taxon>
    </lineage>
</organism>
<dbReference type="PANTHER" id="PTHR16897:SF2">
    <property type="entry name" value="OS03G0226600 PROTEIN"/>
    <property type="match status" value="1"/>
</dbReference>
<comment type="caution">
    <text evidence="2">Lacks conserved residue(s) required for the propagation of feature annotation.</text>
</comment>